<sequence length="295" mass="30960">MGHRVGKVAIAVAVVLLAGCAGPTDGDLTDDWGALPPAGPFTPEAGVCQVADATVQVTLAAYQPVECAVPHRVETVHVGTFSAGRSGPPAAGSVDLRGAFADCDTRTSTYVGAGWRAGRLRLSVAVPSPSGWASGSRWYRCDLTEVTTAEVGAEVVLRTGSLRGALVDGSPLRLGCQQTSPDRGGGVGTLRPVDCRSRHDAEFVGVWRAPDQPYPTADVDWAPLYAGCRSEIARFAEVPDDPALRLRVDVVVRPPGADGWRVGDRGVRCYLWLSDRAVTGSLQGAGPARLPVRIR</sequence>
<dbReference type="RefSeq" id="WP_012015473.1">
    <property type="nucleotide sequence ID" value="NC_009380.1"/>
</dbReference>
<dbReference type="HOGENOM" id="CLU_080960_0_0_11"/>
<name>A4XCQ2_SALTO</name>
<dbReference type="eggNOG" id="ENOG5030VN0">
    <property type="taxonomic scope" value="Bacteria"/>
</dbReference>
<proteinExistence type="predicted"/>
<gene>
    <name evidence="2" type="ordered locus">Strop_4281</name>
</gene>
<feature type="domain" description="Septum formation-related" evidence="1">
    <location>
        <begin position="45"/>
        <end position="269"/>
    </location>
</feature>
<dbReference type="KEGG" id="stp:Strop_4281"/>
<evidence type="ECO:0000259" key="1">
    <source>
        <dbReference type="Pfam" id="PF13845"/>
    </source>
</evidence>
<evidence type="ECO:0000313" key="2">
    <source>
        <dbReference type="EMBL" id="ABP56709.1"/>
    </source>
</evidence>
<organism evidence="2 3">
    <name type="scientific">Salinispora tropica (strain ATCC BAA-916 / DSM 44818 / JCM 13857 / NBRC 105044 / CNB-440)</name>
    <dbReference type="NCBI Taxonomy" id="369723"/>
    <lineage>
        <taxon>Bacteria</taxon>
        <taxon>Bacillati</taxon>
        <taxon>Actinomycetota</taxon>
        <taxon>Actinomycetes</taxon>
        <taxon>Micromonosporales</taxon>
        <taxon>Micromonosporaceae</taxon>
        <taxon>Salinispora</taxon>
    </lineage>
</organism>
<dbReference type="PATRIC" id="fig|369723.5.peg.4426"/>
<dbReference type="InterPro" id="IPR026004">
    <property type="entry name" value="Septum_form"/>
</dbReference>
<reference evidence="3" key="1">
    <citation type="journal article" date="2007" name="Proc. Natl. Acad. Sci. U.S.A.">
        <title>Genome sequencing reveals complex secondary metabolome in the marine actinomycete Salinispora tropica.</title>
        <authorList>
            <person name="Udwary D.W."/>
            <person name="Zeigler L."/>
            <person name="Asolkar R.N."/>
            <person name="Singan V."/>
            <person name="Lapidus A."/>
            <person name="Fenical W."/>
            <person name="Jensen P.R."/>
            <person name="Moore B.S."/>
        </authorList>
    </citation>
    <scope>NUCLEOTIDE SEQUENCE [LARGE SCALE GENOMIC DNA]</scope>
    <source>
        <strain evidence="3">ATCC BAA-916 / DSM 44818 / CNB-440</strain>
    </source>
</reference>
<accession>A4XCQ2</accession>
<dbReference type="Proteomes" id="UP000000235">
    <property type="component" value="Chromosome"/>
</dbReference>
<protein>
    <recommendedName>
        <fullName evidence="1">Septum formation-related domain-containing protein</fullName>
    </recommendedName>
</protein>
<keyword evidence="3" id="KW-1185">Reference proteome</keyword>
<dbReference type="STRING" id="369723.Strop_4281"/>
<dbReference type="Pfam" id="PF13845">
    <property type="entry name" value="Septum_form"/>
    <property type="match status" value="1"/>
</dbReference>
<dbReference type="EMBL" id="CP000667">
    <property type="protein sequence ID" value="ABP56709.1"/>
    <property type="molecule type" value="Genomic_DNA"/>
</dbReference>
<dbReference type="AlphaFoldDB" id="A4XCQ2"/>
<dbReference type="PROSITE" id="PS51257">
    <property type="entry name" value="PROKAR_LIPOPROTEIN"/>
    <property type="match status" value="1"/>
</dbReference>
<evidence type="ECO:0000313" key="3">
    <source>
        <dbReference type="Proteomes" id="UP000000235"/>
    </source>
</evidence>